<feature type="transmembrane region" description="Helical" evidence="1">
    <location>
        <begin position="238"/>
        <end position="255"/>
    </location>
</feature>
<organism evidence="2 3">
    <name type="scientific">Halobacteriovorax marinus (strain ATCC BAA-682 / DSM 15412 / SJ)</name>
    <name type="common">Bacteriovorax marinus</name>
    <dbReference type="NCBI Taxonomy" id="862908"/>
    <lineage>
        <taxon>Bacteria</taxon>
        <taxon>Pseudomonadati</taxon>
        <taxon>Bdellovibrionota</taxon>
        <taxon>Bacteriovoracia</taxon>
        <taxon>Bacteriovoracales</taxon>
        <taxon>Halobacteriovoraceae</taxon>
        <taxon>Halobacteriovorax</taxon>
    </lineage>
</organism>
<keyword evidence="1" id="KW-0812">Transmembrane</keyword>
<feature type="transmembrane region" description="Helical" evidence="1">
    <location>
        <begin position="121"/>
        <end position="139"/>
    </location>
</feature>
<dbReference type="KEGG" id="bmx:BMS_0035"/>
<dbReference type="AlphaFoldDB" id="E1X1Q8"/>
<feature type="transmembrane region" description="Helical" evidence="1">
    <location>
        <begin position="323"/>
        <end position="344"/>
    </location>
</feature>
<accession>E1X1Q8</accession>
<feature type="transmembrane region" description="Helical" evidence="1">
    <location>
        <begin position="261"/>
        <end position="279"/>
    </location>
</feature>
<feature type="transmembrane region" description="Helical" evidence="1">
    <location>
        <begin position="365"/>
        <end position="386"/>
    </location>
</feature>
<keyword evidence="1" id="KW-1133">Transmembrane helix</keyword>
<feature type="transmembrane region" description="Helical" evidence="1">
    <location>
        <begin position="485"/>
        <end position="503"/>
    </location>
</feature>
<evidence type="ECO:0000256" key="1">
    <source>
        <dbReference type="SAM" id="Phobius"/>
    </source>
</evidence>
<dbReference type="STRING" id="862908.BMS_0035"/>
<proteinExistence type="predicted"/>
<dbReference type="EMBL" id="FQ312005">
    <property type="protein sequence ID" value="CBW24977.1"/>
    <property type="molecule type" value="Genomic_DNA"/>
</dbReference>
<feature type="transmembrane region" description="Helical" evidence="1">
    <location>
        <begin position="210"/>
        <end position="226"/>
    </location>
</feature>
<feature type="transmembrane region" description="Helical" evidence="1">
    <location>
        <begin position="291"/>
        <end position="311"/>
    </location>
</feature>
<feature type="transmembrane region" description="Helical" evidence="1">
    <location>
        <begin position="85"/>
        <end position="109"/>
    </location>
</feature>
<keyword evidence="3" id="KW-1185">Reference proteome</keyword>
<dbReference type="HOGENOM" id="CLU_539428_0_0_7"/>
<feature type="transmembrane region" description="Helical" evidence="1">
    <location>
        <begin position="54"/>
        <end position="73"/>
    </location>
</feature>
<gene>
    <name evidence="2" type="ordered locus">BMS_0035</name>
</gene>
<sequence>MLETLIISSTLLVVLSERVKFNFFVPAVRLIQILVTSYCLYSGKLGFLGEILKLSVPTLMFYILPMMLISISLEMSKFRSIVKEVLFLLFTLVVASTSISTILASYFVISLVLISERKSFLIDYIALLFLSIISMIYFSEIATTVPTTKDVYYIFSNPILDKVFYPLLMLFVCFEVSRLWGYKRELLVFTGLMPFILLFRLQNANYLDESITYFSIVLLVFIFWKLRKIIKDTSIDYTVNFLLEISLFFSIFYFQIQMYDWGVSTALVTFCIYIIYKMVKHYLNHDEEIKKIVIVFALFNLSCIPISSVGLKAIDVLSRSEDVLSYFILIVGICLSIFALGNVAKRFFDELHFNILEASARVKTITFSLVVISLLLVPIDLTYYFAGTSSSHSALFNKMIGQVDSTFLSFNLNFLLILFATCCFGYLMKIMPLSTLWRLSFKVDELINALSVNIALKTNKRPSLQRVDNKVEEVQSEGILKTSSYTIAFYILVFFLIISLIIIEL</sequence>
<reference evidence="3" key="1">
    <citation type="journal article" date="2013" name="ISME J.">
        <title>A small predatory core genome in the divergent marine Bacteriovorax marinus SJ and the terrestrial Bdellovibrio bacteriovorus.</title>
        <authorList>
            <person name="Crossman L.C."/>
            <person name="Chen H."/>
            <person name="Cerdeno-Tarraga A.M."/>
            <person name="Brooks K."/>
            <person name="Quail M.A."/>
            <person name="Pineiro S.A."/>
            <person name="Hobley L."/>
            <person name="Sockett R.E."/>
            <person name="Bentley S.D."/>
            <person name="Parkhill J."/>
            <person name="Williams H.N."/>
            <person name="Stine O.C."/>
        </authorList>
    </citation>
    <scope>NUCLEOTIDE SEQUENCE [LARGE SCALE GENOMIC DNA]</scope>
    <source>
        <strain evidence="3">ATCC BAA-682 / DSM 15412 / SJ</strain>
    </source>
</reference>
<keyword evidence="1" id="KW-0472">Membrane</keyword>
<evidence type="ECO:0000313" key="3">
    <source>
        <dbReference type="Proteomes" id="UP000008963"/>
    </source>
</evidence>
<feature type="transmembrane region" description="Helical" evidence="1">
    <location>
        <begin position="26"/>
        <end position="47"/>
    </location>
</feature>
<dbReference type="RefSeq" id="WP_014242766.1">
    <property type="nucleotide sequence ID" value="NC_016620.1"/>
</dbReference>
<dbReference type="PATRIC" id="fig|862908.3.peg.33"/>
<evidence type="ECO:0000313" key="2">
    <source>
        <dbReference type="EMBL" id="CBW24977.1"/>
    </source>
</evidence>
<dbReference type="Proteomes" id="UP000008963">
    <property type="component" value="Chromosome"/>
</dbReference>
<feature type="transmembrane region" description="Helical" evidence="1">
    <location>
        <begin position="406"/>
        <end position="428"/>
    </location>
</feature>
<feature type="transmembrane region" description="Helical" evidence="1">
    <location>
        <begin position="151"/>
        <end position="174"/>
    </location>
</feature>
<protein>
    <submittedName>
        <fullName evidence="2">Integral membrane protein</fullName>
    </submittedName>
</protein>
<name>E1X1Q8_HALMS</name>